<keyword evidence="1" id="KW-0812">Transmembrane</keyword>
<sequence length="58" mass="6479">MTKASFDTIGGLLIAFVAGNLAQHDYSVADWWRFALHVIFTVAGIWMFSDGYSNLPKK</sequence>
<dbReference type="Proteomes" id="UP001205035">
    <property type="component" value="Unassembled WGS sequence"/>
</dbReference>
<dbReference type="RefSeq" id="WP_256166635.1">
    <property type="nucleotide sequence ID" value="NZ_JANGBQ010000045.1"/>
</dbReference>
<gene>
    <name evidence="2" type="ORF">NE651_14865</name>
</gene>
<keyword evidence="1" id="KW-1133">Transmembrane helix</keyword>
<evidence type="ECO:0000313" key="2">
    <source>
        <dbReference type="EMBL" id="MCQ5084163.1"/>
    </source>
</evidence>
<protein>
    <submittedName>
        <fullName evidence="2">Uncharacterized protein</fullName>
    </submittedName>
</protein>
<organism evidence="2 3">
    <name type="scientific">Alistipes onderdonkii</name>
    <dbReference type="NCBI Taxonomy" id="328813"/>
    <lineage>
        <taxon>Bacteria</taxon>
        <taxon>Pseudomonadati</taxon>
        <taxon>Bacteroidota</taxon>
        <taxon>Bacteroidia</taxon>
        <taxon>Bacteroidales</taxon>
        <taxon>Rikenellaceae</taxon>
        <taxon>Alistipes</taxon>
    </lineage>
</organism>
<comment type="caution">
    <text evidence="2">The sequence shown here is derived from an EMBL/GenBank/DDBJ whole genome shotgun (WGS) entry which is preliminary data.</text>
</comment>
<reference evidence="2" key="1">
    <citation type="submission" date="2022-06" db="EMBL/GenBank/DDBJ databases">
        <title>Isolation of gut microbiota from human fecal samples.</title>
        <authorList>
            <person name="Pamer E.G."/>
            <person name="Barat B."/>
            <person name="Waligurski E."/>
            <person name="Medina S."/>
            <person name="Paddock L."/>
            <person name="Mostad J."/>
        </authorList>
    </citation>
    <scope>NUCLEOTIDE SEQUENCE</scope>
    <source>
        <strain evidence="2">DFI.6.22</strain>
    </source>
</reference>
<accession>A0AAJ1CGZ1</accession>
<feature type="transmembrane region" description="Helical" evidence="1">
    <location>
        <begin position="32"/>
        <end position="49"/>
    </location>
</feature>
<dbReference type="AlphaFoldDB" id="A0AAJ1CGZ1"/>
<dbReference type="EMBL" id="JANGBQ010000045">
    <property type="protein sequence ID" value="MCQ5084163.1"/>
    <property type="molecule type" value="Genomic_DNA"/>
</dbReference>
<proteinExistence type="predicted"/>
<evidence type="ECO:0000313" key="3">
    <source>
        <dbReference type="Proteomes" id="UP001205035"/>
    </source>
</evidence>
<evidence type="ECO:0000256" key="1">
    <source>
        <dbReference type="SAM" id="Phobius"/>
    </source>
</evidence>
<name>A0AAJ1CGZ1_9BACT</name>
<keyword evidence="1" id="KW-0472">Membrane</keyword>